<name>A0A2S0VRH8_9ALTE</name>
<feature type="domain" description="N-acetyltransferase" evidence="1">
    <location>
        <begin position="1"/>
        <end position="131"/>
    </location>
</feature>
<evidence type="ECO:0000259" key="1">
    <source>
        <dbReference type="PROSITE" id="PS51186"/>
    </source>
</evidence>
<dbReference type="KEGG" id="cate:C2869_10420"/>
<accession>A0A2S0VRH8</accession>
<dbReference type="RefSeq" id="WP_108602874.1">
    <property type="nucleotide sequence ID" value="NZ_CP026604.1"/>
</dbReference>
<evidence type="ECO:0000313" key="3">
    <source>
        <dbReference type="Proteomes" id="UP000244441"/>
    </source>
</evidence>
<dbReference type="AlphaFoldDB" id="A0A2S0VRH8"/>
<evidence type="ECO:0000313" key="2">
    <source>
        <dbReference type="EMBL" id="AWB66818.1"/>
    </source>
</evidence>
<dbReference type="Proteomes" id="UP000244441">
    <property type="component" value="Chromosome"/>
</dbReference>
<dbReference type="InterPro" id="IPR016181">
    <property type="entry name" value="Acyl_CoA_acyltransferase"/>
</dbReference>
<dbReference type="PROSITE" id="PS51186">
    <property type="entry name" value="GNAT"/>
    <property type="match status" value="1"/>
</dbReference>
<dbReference type="EMBL" id="CP026604">
    <property type="protein sequence ID" value="AWB66818.1"/>
    <property type="molecule type" value="Genomic_DNA"/>
</dbReference>
<dbReference type="SUPFAM" id="SSF55729">
    <property type="entry name" value="Acyl-CoA N-acyltransferases (Nat)"/>
    <property type="match status" value="1"/>
</dbReference>
<gene>
    <name evidence="2" type="ORF">C2869_10420</name>
</gene>
<protein>
    <submittedName>
        <fullName evidence="2">N-acetyltransferase</fullName>
    </submittedName>
</protein>
<keyword evidence="3" id="KW-1185">Reference proteome</keyword>
<dbReference type="InterPro" id="IPR000182">
    <property type="entry name" value="GNAT_dom"/>
</dbReference>
<reference evidence="2 3" key="1">
    <citation type="submission" date="2018-01" db="EMBL/GenBank/DDBJ databases">
        <title>Genome sequence of a Cantenovulum-like bacteria.</title>
        <authorList>
            <person name="Tan W.R."/>
            <person name="Lau N.-S."/>
            <person name="Go F."/>
            <person name="Amirul A.-A.A."/>
        </authorList>
    </citation>
    <scope>NUCLEOTIDE SEQUENCE [LARGE SCALE GENOMIC DNA]</scope>
    <source>
        <strain evidence="2 3">CCB-QB4</strain>
    </source>
</reference>
<dbReference type="Pfam" id="PF00583">
    <property type="entry name" value="Acetyltransf_1"/>
    <property type="match status" value="1"/>
</dbReference>
<sequence>MTTSLQYLPLEPVKLPLVNKFYRANNGRGSAIKSDLIWVARKHNDIVGTLRFSAQQDAWLLTGVLVSELYQGQGIGTHLLGSALNKLDQFGAKPVYTFPYQHLVPWYQKLGFCCVEVENLPSLLLAKLTAYRRQGRNISAMEYKRDGYKT</sequence>
<keyword evidence="2" id="KW-0808">Transferase</keyword>
<dbReference type="CDD" id="cd04301">
    <property type="entry name" value="NAT_SF"/>
    <property type="match status" value="1"/>
</dbReference>
<dbReference type="OrthoDB" id="9797178at2"/>
<organism evidence="2 3">
    <name type="scientific">Saccharobesus litoralis</name>
    <dbReference type="NCBI Taxonomy" id="2172099"/>
    <lineage>
        <taxon>Bacteria</taxon>
        <taxon>Pseudomonadati</taxon>
        <taxon>Pseudomonadota</taxon>
        <taxon>Gammaproteobacteria</taxon>
        <taxon>Alteromonadales</taxon>
        <taxon>Alteromonadaceae</taxon>
        <taxon>Saccharobesus</taxon>
    </lineage>
</organism>
<proteinExistence type="predicted"/>
<dbReference type="GO" id="GO:0016747">
    <property type="term" value="F:acyltransferase activity, transferring groups other than amino-acyl groups"/>
    <property type="evidence" value="ECO:0007669"/>
    <property type="project" value="InterPro"/>
</dbReference>
<dbReference type="Gene3D" id="3.40.630.30">
    <property type="match status" value="1"/>
</dbReference>